<dbReference type="GO" id="GO:0043565">
    <property type="term" value="F:sequence-specific DNA binding"/>
    <property type="evidence" value="ECO:0007669"/>
    <property type="project" value="TreeGrafter"/>
</dbReference>
<evidence type="ECO:0000256" key="3">
    <source>
        <dbReference type="ARBA" id="ARBA00023125"/>
    </source>
</evidence>
<dbReference type="PANTHER" id="PTHR30537:SF5">
    <property type="entry name" value="HTH-TYPE TRANSCRIPTIONAL ACTIVATOR TTDR-RELATED"/>
    <property type="match status" value="1"/>
</dbReference>
<dbReference type="Gene3D" id="1.10.10.10">
    <property type="entry name" value="Winged helix-like DNA-binding domain superfamily/Winged helix DNA-binding domain"/>
    <property type="match status" value="1"/>
</dbReference>
<dbReference type="SUPFAM" id="SSF53850">
    <property type="entry name" value="Periplasmic binding protein-like II"/>
    <property type="match status" value="1"/>
</dbReference>
<evidence type="ECO:0000256" key="2">
    <source>
        <dbReference type="ARBA" id="ARBA00023015"/>
    </source>
</evidence>
<accession>A0A494Y9N6</accession>
<protein>
    <submittedName>
        <fullName evidence="6">LysR family transcriptional regulator</fullName>
    </submittedName>
</protein>
<dbReference type="GO" id="GO:0006351">
    <property type="term" value="P:DNA-templated transcription"/>
    <property type="evidence" value="ECO:0007669"/>
    <property type="project" value="TreeGrafter"/>
</dbReference>
<evidence type="ECO:0000259" key="5">
    <source>
        <dbReference type="PROSITE" id="PS50931"/>
    </source>
</evidence>
<dbReference type="InterPro" id="IPR058163">
    <property type="entry name" value="LysR-type_TF_proteobact-type"/>
</dbReference>
<dbReference type="Gene3D" id="3.40.190.290">
    <property type="match status" value="1"/>
</dbReference>
<keyword evidence="3" id="KW-0238">DNA-binding</keyword>
<sequence>MVQLEDMRIFVAAVEAASFTGAAARLGLSKQFVSKRVMALEEQLGARLLVRTTRRLSVTPVGRDYFERVVQILADVADAERIVASQNAKPRGALRVTAPMSFGTMHLGPVIPEFMHRYDEVTLDIDLNDRTVDLVGEGYDMGVRIGVLSDSSLIARRIAPFDMVACASPTYLAQYGSPETPADLAHHQCLLYGHGKSVEWPFAIHGRARGVPVTGRVRVNNGEIARDAAVAGLGVTMLPTFIVSAALASGQLIKVLEPYEPPKGGVFAVYPQHRQSSAAVRAFVDFLVERFGEEATR</sequence>
<evidence type="ECO:0000256" key="4">
    <source>
        <dbReference type="ARBA" id="ARBA00023163"/>
    </source>
</evidence>
<dbReference type="FunFam" id="3.40.190.290:FF:000001">
    <property type="entry name" value="Transcriptional regulator, LysR family"/>
    <property type="match status" value="1"/>
</dbReference>
<evidence type="ECO:0000313" key="7">
    <source>
        <dbReference type="Proteomes" id="UP000270342"/>
    </source>
</evidence>
<dbReference type="InterPro" id="IPR000847">
    <property type="entry name" value="LysR_HTH_N"/>
</dbReference>
<name>A0A494Y9N6_9BURK</name>
<dbReference type="EMBL" id="RBZU01000001">
    <property type="protein sequence ID" value="RKP59391.1"/>
    <property type="molecule type" value="Genomic_DNA"/>
</dbReference>
<evidence type="ECO:0000256" key="1">
    <source>
        <dbReference type="ARBA" id="ARBA00009437"/>
    </source>
</evidence>
<evidence type="ECO:0000313" key="6">
    <source>
        <dbReference type="EMBL" id="RKP59391.1"/>
    </source>
</evidence>
<organism evidence="6 7">
    <name type="scientific">Pararobbsia silviterrae</name>
    <dbReference type="NCBI Taxonomy" id="1792498"/>
    <lineage>
        <taxon>Bacteria</taxon>
        <taxon>Pseudomonadati</taxon>
        <taxon>Pseudomonadota</taxon>
        <taxon>Betaproteobacteria</taxon>
        <taxon>Burkholderiales</taxon>
        <taxon>Burkholderiaceae</taxon>
        <taxon>Pararobbsia</taxon>
    </lineage>
</organism>
<reference evidence="6 7" key="1">
    <citation type="submission" date="2018-10" db="EMBL/GenBank/DDBJ databases">
        <title>Robbsia sp. DHC34, isolated from soil.</title>
        <authorList>
            <person name="Gao Z.-H."/>
            <person name="Qiu L.-H."/>
        </authorList>
    </citation>
    <scope>NUCLEOTIDE SEQUENCE [LARGE SCALE GENOMIC DNA]</scope>
    <source>
        <strain evidence="6 7">DHC34</strain>
    </source>
</reference>
<gene>
    <name evidence="6" type="ORF">D7S86_02820</name>
</gene>
<dbReference type="Pfam" id="PF00126">
    <property type="entry name" value="HTH_1"/>
    <property type="match status" value="1"/>
</dbReference>
<dbReference type="GO" id="GO:0003700">
    <property type="term" value="F:DNA-binding transcription factor activity"/>
    <property type="evidence" value="ECO:0007669"/>
    <property type="project" value="InterPro"/>
</dbReference>
<dbReference type="AlphaFoldDB" id="A0A494Y9N6"/>
<dbReference type="InterPro" id="IPR036390">
    <property type="entry name" value="WH_DNA-bd_sf"/>
</dbReference>
<comment type="caution">
    <text evidence="6">The sequence shown here is derived from an EMBL/GenBank/DDBJ whole genome shotgun (WGS) entry which is preliminary data.</text>
</comment>
<dbReference type="FunFam" id="1.10.10.10:FF:000001">
    <property type="entry name" value="LysR family transcriptional regulator"/>
    <property type="match status" value="1"/>
</dbReference>
<dbReference type="PANTHER" id="PTHR30537">
    <property type="entry name" value="HTH-TYPE TRANSCRIPTIONAL REGULATOR"/>
    <property type="match status" value="1"/>
</dbReference>
<keyword evidence="7" id="KW-1185">Reference proteome</keyword>
<comment type="similarity">
    <text evidence="1">Belongs to the LysR transcriptional regulatory family.</text>
</comment>
<dbReference type="InterPro" id="IPR005119">
    <property type="entry name" value="LysR_subst-bd"/>
</dbReference>
<feature type="domain" description="HTH lysR-type" evidence="5">
    <location>
        <begin position="2"/>
        <end position="59"/>
    </location>
</feature>
<dbReference type="OrthoDB" id="8928056at2"/>
<dbReference type="Proteomes" id="UP000270342">
    <property type="component" value="Unassembled WGS sequence"/>
</dbReference>
<dbReference type="CDD" id="cd08422">
    <property type="entry name" value="PBP2_CrgA_like"/>
    <property type="match status" value="1"/>
</dbReference>
<keyword evidence="2" id="KW-0805">Transcription regulation</keyword>
<dbReference type="Pfam" id="PF03466">
    <property type="entry name" value="LysR_substrate"/>
    <property type="match status" value="1"/>
</dbReference>
<dbReference type="InterPro" id="IPR036388">
    <property type="entry name" value="WH-like_DNA-bd_sf"/>
</dbReference>
<keyword evidence="4" id="KW-0804">Transcription</keyword>
<dbReference type="PROSITE" id="PS50931">
    <property type="entry name" value="HTH_LYSR"/>
    <property type="match status" value="1"/>
</dbReference>
<dbReference type="SUPFAM" id="SSF46785">
    <property type="entry name" value="Winged helix' DNA-binding domain"/>
    <property type="match status" value="1"/>
</dbReference>
<proteinExistence type="inferred from homology"/>